<dbReference type="SUPFAM" id="SSF53335">
    <property type="entry name" value="S-adenosyl-L-methionine-dependent methyltransferases"/>
    <property type="match status" value="1"/>
</dbReference>
<accession>A0ABQ6Q0M5</accession>
<evidence type="ECO:0008006" key="3">
    <source>
        <dbReference type="Google" id="ProtNLM"/>
    </source>
</evidence>
<proteinExistence type="predicted"/>
<gene>
    <name evidence="1" type="ORF">Ataiwa_20120</name>
</gene>
<evidence type="ECO:0000313" key="1">
    <source>
        <dbReference type="EMBL" id="GMQ33740.1"/>
    </source>
</evidence>
<dbReference type="InterPro" id="IPR029063">
    <property type="entry name" value="SAM-dependent_MTases_sf"/>
</dbReference>
<dbReference type="Proteomes" id="UP001307705">
    <property type="component" value="Unassembled WGS sequence"/>
</dbReference>
<dbReference type="CDD" id="cd02440">
    <property type="entry name" value="AdoMet_MTases"/>
    <property type="match status" value="1"/>
</dbReference>
<dbReference type="EMBL" id="BTPE01000006">
    <property type="protein sequence ID" value="GMQ33740.1"/>
    <property type="molecule type" value="Genomic_DNA"/>
</dbReference>
<evidence type="ECO:0000313" key="2">
    <source>
        <dbReference type="Proteomes" id="UP001307705"/>
    </source>
</evidence>
<reference evidence="1 2" key="1">
    <citation type="submission" date="2023-08" db="EMBL/GenBank/DDBJ databases">
        <title>Draft genome sequence of Algoriphagus taiwanensis.</title>
        <authorList>
            <person name="Takatani N."/>
            <person name="Hosokawa M."/>
            <person name="Sawabe T."/>
        </authorList>
    </citation>
    <scope>NUCLEOTIDE SEQUENCE [LARGE SCALE GENOMIC DNA]</scope>
    <source>
        <strain evidence="1 2">JCM 19755</strain>
    </source>
</reference>
<dbReference type="Pfam" id="PF13489">
    <property type="entry name" value="Methyltransf_23"/>
    <property type="match status" value="1"/>
</dbReference>
<name>A0ABQ6Q0M5_9BACT</name>
<dbReference type="PANTHER" id="PTHR43861">
    <property type="entry name" value="TRANS-ACONITATE 2-METHYLTRANSFERASE-RELATED"/>
    <property type="match status" value="1"/>
</dbReference>
<keyword evidence="2" id="KW-1185">Reference proteome</keyword>
<organism evidence="1 2">
    <name type="scientific">Algoriphagus taiwanensis</name>
    <dbReference type="NCBI Taxonomy" id="1445656"/>
    <lineage>
        <taxon>Bacteria</taxon>
        <taxon>Pseudomonadati</taxon>
        <taxon>Bacteroidota</taxon>
        <taxon>Cytophagia</taxon>
        <taxon>Cytophagales</taxon>
        <taxon>Cyclobacteriaceae</taxon>
        <taxon>Algoriphagus</taxon>
    </lineage>
</organism>
<protein>
    <recommendedName>
        <fullName evidence="3">Methyltransferase domain-containing protein</fullName>
    </recommendedName>
</protein>
<dbReference type="Gene3D" id="3.40.50.150">
    <property type="entry name" value="Vaccinia Virus protein VP39"/>
    <property type="match status" value="1"/>
</dbReference>
<sequence length="228" mass="26054">MKLFLNAGIFAPSYGYWLGKVHRHFDQKIADVGCGNGQLLYELHASGYGSLAGFDPFIDEDLSLGSGIRLFKRSFDQAEGTFDLIMMHHSFEHMEYPDQILKACYEKLNPGGTLLIRCPVTDAQVWKDKREYWVQLDAPRHLIIPSVSGLGILGQKVGFSLEEVEFDSSDFQFWGTEAYEKELPLNPEQILPDYSKAELNQFKQKALRYNQEGKGDQACFYFTKPFRS</sequence>
<comment type="caution">
    <text evidence="1">The sequence shown here is derived from an EMBL/GenBank/DDBJ whole genome shotgun (WGS) entry which is preliminary data.</text>
</comment>